<keyword evidence="3" id="KW-0472">Membrane</keyword>
<sequence>MTMKPRAKKFRIRRSASVAGDSSAAARPQAPARPEPAAAAEAANAPMSGMVSSARETRMETDIDAIRQEGLTGRQLRLARRMAQKHNLPATSDFEAVRMLRERGIDPFKRANMLELVVPQNKAQPAGTPPAPGTVQLPQTVPAGKTTLPSTELSPAERRAREIQDIQRDIARRRRRKLTLLAARLAFFVMLPTLAAGYYFYSVATPMYSSKSEFLVLKADSAAGGVGGLLSGTQFATSQDSIAVQSYLMSKEAMLRLDDEAGFKAHFTQDWLDPIQRLESAPTNEEAYATYNRNVKIGYDPTEGVVRMEVSAADPEVAAEFSRKLISYAQEKVNNLSHQKRADQMSEAETALADAEAERRAAQERLVVLQQQGAVLDPEGVVASLRQQISTFEIQLEEKRLELAALLDNARPNRAKVSGAEADIKRLEAVIESLNNRMVDASAGENSLANLRIQIQMAQADLATRDLMLQSALQQVETTRLEANRQVRYLTTAVEPVPSQEPSYPRKFENTVLAFLIFSGIYLMCSLTASILREQVSS</sequence>
<proteinExistence type="predicted"/>
<evidence type="ECO:0000256" key="3">
    <source>
        <dbReference type="SAM" id="Phobius"/>
    </source>
</evidence>
<evidence type="ECO:0000313" key="5">
    <source>
        <dbReference type="Proteomes" id="UP000766629"/>
    </source>
</evidence>
<feature type="region of interest" description="Disordered" evidence="2">
    <location>
        <begin position="122"/>
        <end position="158"/>
    </location>
</feature>
<dbReference type="Proteomes" id="UP000766629">
    <property type="component" value="Unassembled WGS sequence"/>
</dbReference>
<name>A0ABS7NG21_9RHOB</name>
<reference evidence="4 5" key="1">
    <citation type="submission" date="2021-06" db="EMBL/GenBank/DDBJ databases">
        <title>50 bacteria genomes isolated from Dapeng, Shenzhen, China.</title>
        <authorList>
            <person name="Zheng W."/>
            <person name="Yu S."/>
            <person name="Huang Y."/>
        </authorList>
    </citation>
    <scope>NUCLEOTIDE SEQUENCE [LARGE SCALE GENOMIC DNA]</scope>
    <source>
        <strain evidence="4 5">DP1N14-2</strain>
    </source>
</reference>
<accession>A0ABS7NG21</accession>
<keyword evidence="5" id="KW-1185">Reference proteome</keyword>
<feature type="compositionally biased region" description="Basic residues" evidence="2">
    <location>
        <begin position="1"/>
        <end position="14"/>
    </location>
</feature>
<keyword evidence="3" id="KW-0812">Transmembrane</keyword>
<feature type="coiled-coil region" evidence="1">
    <location>
        <begin position="338"/>
        <end position="444"/>
    </location>
</feature>
<dbReference type="EMBL" id="JAHVJA010000002">
    <property type="protein sequence ID" value="MBY6139026.1"/>
    <property type="molecule type" value="Genomic_DNA"/>
</dbReference>
<keyword evidence="3" id="KW-1133">Transmembrane helix</keyword>
<dbReference type="RefSeq" id="WP_222507718.1">
    <property type="nucleotide sequence ID" value="NZ_JAHVJA010000002.1"/>
</dbReference>
<organism evidence="4 5">
    <name type="scientific">Leisingera daeponensis</name>
    <dbReference type="NCBI Taxonomy" id="405746"/>
    <lineage>
        <taxon>Bacteria</taxon>
        <taxon>Pseudomonadati</taxon>
        <taxon>Pseudomonadota</taxon>
        <taxon>Alphaproteobacteria</taxon>
        <taxon>Rhodobacterales</taxon>
        <taxon>Roseobacteraceae</taxon>
        <taxon>Leisingera</taxon>
    </lineage>
</organism>
<feature type="region of interest" description="Disordered" evidence="2">
    <location>
        <begin position="1"/>
        <end position="56"/>
    </location>
</feature>
<evidence type="ECO:0000256" key="1">
    <source>
        <dbReference type="SAM" id="Coils"/>
    </source>
</evidence>
<evidence type="ECO:0000313" key="4">
    <source>
        <dbReference type="EMBL" id="MBY6139026.1"/>
    </source>
</evidence>
<keyword evidence="1" id="KW-0175">Coiled coil</keyword>
<feature type="compositionally biased region" description="Low complexity" evidence="2">
    <location>
        <begin position="15"/>
        <end position="46"/>
    </location>
</feature>
<gene>
    <name evidence="4" type="ORF">KUV26_06205</name>
</gene>
<dbReference type="PANTHER" id="PTHR32309:SF13">
    <property type="entry name" value="FERRIC ENTEROBACTIN TRANSPORT PROTEIN FEPE"/>
    <property type="match status" value="1"/>
</dbReference>
<dbReference type="PANTHER" id="PTHR32309">
    <property type="entry name" value="TYROSINE-PROTEIN KINASE"/>
    <property type="match status" value="1"/>
</dbReference>
<feature type="transmembrane region" description="Helical" evidence="3">
    <location>
        <begin position="512"/>
        <end position="532"/>
    </location>
</feature>
<dbReference type="InterPro" id="IPR050445">
    <property type="entry name" value="Bact_polysacc_biosynth/exp"/>
</dbReference>
<comment type="caution">
    <text evidence="4">The sequence shown here is derived from an EMBL/GenBank/DDBJ whole genome shotgun (WGS) entry which is preliminary data.</text>
</comment>
<feature type="transmembrane region" description="Helical" evidence="3">
    <location>
        <begin position="178"/>
        <end position="201"/>
    </location>
</feature>
<evidence type="ECO:0000256" key="2">
    <source>
        <dbReference type="SAM" id="MobiDB-lite"/>
    </source>
</evidence>
<protein>
    <submittedName>
        <fullName evidence="4">Capsule biosynthesis protein</fullName>
    </submittedName>
</protein>